<dbReference type="Proteomes" id="UP000274418">
    <property type="component" value="Segment"/>
</dbReference>
<protein>
    <submittedName>
        <fullName evidence="1">Uncharacterized protein</fullName>
    </submittedName>
</protein>
<evidence type="ECO:0000313" key="2">
    <source>
        <dbReference type="Proteomes" id="UP000274418"/>
    </source>
</evidence>
<accession>A0A3G2K8T5</accession>
<dbReference type="EMBL" id="MH807820">
    <property type="protein sequence ID" value="AYN55387.1"/>
    <property type="molecule type" value="Genomic_DNA"/>
</dbReference>
<dbReference type="InterPro" id="IPR037238">
    <property type="entry name" value="YbiA-like_sf"/>
</dbReference>
<proteinExistence type="predicted"/>
<evidence type="ECO:0000313" key="1">
    <source>
        <dbReference type="EMBL" id="AYN55387.1"/>
    </source>
</evidence>
<dbReference type="SUPFAM" id="SSF143990">
    <property type="entry name" value="YbiA-like"/>
    <property type="match status" value="1"/>
</dbReference>
<name>A0A3G2K8T5_9CAUD</name>
<reference evidence="2" key="1">
    <citation type="submission" date="2018-08" db="EMBL/GenBank/DDBJ databases">
        <title>SRE bacteriophages.</title>
        <authorList>
            <person name="Carstens A.B."/>
            <person name="Djurhuus A.M."/>
            <person name="Kot W."/>
            <person name="Hansen L.H."/>
        </authorList>
    </citation>
    <scope>NUCLEOTIDE SEQUENCE [LARGE SCALE GENOMIC DNA]</scope>
</reference>
<organism evidence="1 2">
    <name type="scientific">Dickeya phage Coodle</name>
    <dbReference type="NCBI Taxonomy" id="2320188"/>
    <lineage>
        <taxon>Viruses</taxon>
        <taxon>Duplodnaviria</taxon>
        <taxon>Heunggongvirae</taxon>
        <taxon>Uroviricota</taxon>
        <taxon>Caudoviricetes</taxon>
        <taxon>Pantevenvirales</taxon>
        <taxon>Ackermannviridae</taxon>
        <taxon>Aglimvirinae</taxon>
        <taxon>Limestonevirus</taxon>
        <taxon>Limestonevirus limestone</taxon>
    </lineage>
</organism>
<sequence length="162" mass="19020">MFLLMNVPQNKMTPTTEGKNHFNIYSRSQTELGRFLSHFALHPVTTYDHGVFNSMEGYWYWLKYRDDNLRLLDGYEAKQYGQGLAATRITVLDPSSEEFKRDILFATSMKLQTMPDLLKLRLAYSRLPLIHAYVRNGKYSFQNSMDYIIAHINRLRIQGTLK</sequence>